<keyword evidence="1" id="KW-1185">Reference proteome</keyword>
<proteinExistence type="predicted"/>
<dbReference type="Proteomes" id="UP000515153">
    <property type="component" value="Chromosome V"/>
</dbReference>
<accession>A0A6P8AVT5</accession>
<organism evidence="1 2">
    <name type="scientific">Pyricularia grisea</name>
    <name type="common">Crabgrass-specific blast fungus</name>
    <name type="synonym">Magnaporthe grisea</name>
    <dbReference type="NCBI Taxonomy" id="148305"/>
    <lineage>
        <taxon>Eukaryota</taxon>
        <taxon>Fungi</taxon>
        <taxon>Dikarya</taxon>
        <taxon>Ascomycota</taxon>
        <taxon>Pezizomycotina</taxon>
        <taxon>Sordariomycetes</taxon>
        <taxon>Sordariomycetidae</taxon>
        <taxon>Magnaporthales</taxon>
        <taxon>Pyriculariaceae</taxon>
        <taxon>Pyricularia</taxon>
    </lineage>
</organism>
<name>A0A6P8AVT5_PYRGI</name>
<gene>
    <name evidence="2" type="ORF">PgNI_08754</name>
</gene>
<dbReference type="RefSeq" id="XP_030979002.1">
    <property type="nucleotide sequence ID" value="XM_031128746.1"/>
</dbReference>
<dbReference type="KEGG" id="pgri:PgNI_08754"/>
<dbReference type="GeneID" id="41963654"/>
<reference evidence="2" key="3">
    <citation type="submission" date="2025-08" db="UniProtKB">
        <authorList>
            <consortium name="RefSeq"/>
        </authorList>
    </citation>
    <scope>IDENTIFICATION</scope>
    <source>
        <strain evidence="2">NI907</strain>
    </source>
</reference>
<evidence type="ECO:0000313" key="1">
    <source>
        <dbReference type="Proteomes" id="UP000515153"/>
    </source>
</evidence>
<protein>
    <submittedName>
        <fullName evidence="2">Uncharacterized protein</fullName>
    </submittedName>
</protein>
<sequence>MYRSCGLGRLLGAAGKWLGEREDRGRPKKTVRHVCVRCCSLPPWHFLVSAIFWWWCLFAHQKLAVERAGLAALRGRGPPWDWQWIWDSGVVGPKDSTGPFQLFSASPVSYLFKFDASKLAHIANDAGRTPAQERRFRARRTPCWVCHGIVIAIGQSIRPVQHHGHLSAILCSTAGGDYVCDIKVENKAHMHITAELSIASFKFILR</sequence>
<dbReference type="AlphaFoldDB" id="A0A6P8AVT5"/>
<reference evidence="1 2" key="1">
    <citation type="journal article" date="2019" name="Mol. Biol. Evol.">
        <title>Blast fungal genomes show frequent chromosomal changes, gene gains and losses, and effector gene turnover.</title>
        <authorList>
            <person name="Gomez Luciano L.B."/>
            <person name="Jason Tsai I."/>
            <person name="Chuma I."/>
            <person name="Tosa Y."/>
            <person name="Chen Y.H."/>
            <person name="Li J.Y."/>
            <person name="Li M.Y."/>
            <person name="Jade Lu M.Y."/>
            <person name="Nakayashiki H."/>
            <person name="Li W.H."/>
        </authorList>
    </citation>
    <scope>NUCLEOTIDE SEQUENCE [LARGE SCALE GENOMIC DNA]</scope>
    <source>
        <strain evidence="1 2">NI907</strain>
    </source>
</reference>
<reference evidence="2" key="2">
    <citation type="submission" date="2019-10" db="EMBL/GenBank/DDBJ databases">
        <authorList>
            <consortium name="NCBI Genome Project"/>
        </authorList>
    </citation>
    <scope>NUCLEOTIDE SEQUENCE</scope>
    <source>
        <strain evidence="2">NI907</strain>
    </source>
</reference>
<evidence type="ECO:0000313" key="2">
    <source>
        <dbReference type="RefSeq" id="XP_030979002.1"/>
    </source>
</evidence>